<dbReference type="SUPFAM" id="SSF53955">
    <property type="entry name" value="Lysozyme-like"/>
    <property type="match status" value="1"/>
</dbReference>
<comment type="similarity">
    <text evidence="2">Belongs to the virb1 family.</text>
</comment>
<feature type="transmembrane region" description="Helical" evidence="4">
    <location>
        <begin position="21"/>
        <end position="42"/>
    </location>
</feature>
<protein>
    <submittedName>
        <fullName evidence="7">Murein transglycosylase</fullName>
    </submittedName>
</protein>
<evidence type="ECO:0000256" key="4">
    <source>
        <dbReference type="SAM" id="Phobius"/>
    </source>
</evidence>
<dbReference type="Gene3D" id="1.10.530.10">
    <property type="match status" value="1"/>
</dbReference>
<keyword evidence="4" id="KW-0472">Membrane</keyword>
<dbReference type="Pfam" id="PF05036">
    <property type="entry name" value="SPOR"/>
    <property type="match status" value="1"/>
</dbReference>
<name>A0A318ND01_9PROT</name>
<dbReference type="PANTHER" id="PTHR37423">
    <property type="entry name" value="SOLUBLE LYTIC MUREIN TRANSGLYCOSYLASE-RELATED"/>
    <property type="match status" value="1"/>
</dbReference>
<dbReference type="Pfam" id="PF01464">
    <property type="entry name" value="SLT"/>
    <property type="match status" value="1"/>
</dbReference>
<evidence type="ECO:0000313" key="7">
    <source>
        <dbReference type="EMBL" id="PXZ00856.1"/>
    </source>
</evidence>
<reference evidence="7 8" key="1">
    <citation type="submission" date="2018-05" db="EMBL/GenBank/DDBJ databases">
        <title>Reference genomes for bee gut microbiota database.</title>
        <authorList>
            <person name="Ellegaard K.M."/>
        </authorList>
    </citation>
    <scope>NUCLEOTIDE SEQUENCE [LARGE SCALE GENOMIC DNA]</scope>
    <source>
        <strain evidence="7 8">ESL0284</strain>
    </source>
</reference>
<proteinExistence type="inferred from homology"/>
<evidence type="ECO:0000313" key="8">
    <source>
        <dbReference type="Proteomes" id="UP000247565"/>
    </source>
</evidence>
<evidence type="ECO:0000256" key="2">
    <source>
        <dbReference type="ARBA" id="ARBA00009387"/>
    </source>
</evidence>
<sequence length="492" mass="53449">MKFIISRQNEKQLHDKSLYLSLVRFGVLGCIIGMLAACANNAPRQQQIPIAQEVAHYKANARSYYTPPGPPEDPWGPYIQEASARFDVPEIWIRAVMQQESGGSLYHNGQLVTSGPGAMGLMQLMPPTYDEMKIAYNLGDDAYDPHDNIMAGTAYIRQMYDIYGSPGFLAAYNGGPGRLDDFLTHNRTLPLETRRYVASIGPQIQGIKPNRQSQADLMVEGHENGMGVSAVQYAAATQAGFQRMALSPQAQAVQNAWQNRQTTETLNQASLNGTSSATTDSLNRQSLQGAGSAATQVAMASPLPSQPAVSTYPVKWKNFDTHPVASSTAPSVVTRQDVKSAWLARGYQSTQAPAMQSRPMPVQVASAPAALPSRSERKQYYRPISYQFPAAVATVNYNRKRGMDLTKKENESSLSGNWGIQVGAFASSSQAKNAIGIAKNRASLFSGKQQVQVVQKGKSKIYRARVTGLSLNAAQMACKKLTACIMVKPSNS</sequence>
<evidence type="ECO:0000259" key="5">
    <source>
        <dbReference type="Pfam" id="PF01464"/>
    </source>
</evidence>
<keyword evidence="4" id="KW-0812">Transmembrane</keyword>
<dbReference type="InterPro" id="IPR023346">
    <property type="entry name" value="Lysozyme-like_dom_sf"/>
</dbReference>
<feature type="domain" description="Transglycosylase SLT" evidence="5">
    <location>
        <begin position="78"/>
        <end position="183"/>
    </location>
</feature>
<comment type="similarity">
    <text evidence="1">Belongs to the transglycosylase Slt family.</text>
</comment>
<dbReference type="OrthoDB" id="9801695at2"/>
<evidence type="ECO:0000256" key="3">
    <source>
        <dbReference type="SAM" id="MobiDB-lite"/>
    </source>
</evidence>
<feature type="domain" description="SPOR" evidence="6">
    <location>
        <begin position="415"/>
        <end position="482"/>
    </location>
</feature>
<accession>A0A318ND01</accession>
<comment type="caution">
    <text evidence="7">The sequence shown here is derived from an EMBL/GenBank/DDBJ whole genome shotgun (WGS) entry which is preliminary data.</text>
</comment>
<evidence type="ECO:0000256" key="1">
    <source>
        <dbReference type="ARBA" id="ARBA00007734"/>
    </source>
</evidence>
<dbReference type="AlphaFoldDB" id="A0A318ND01"/>
<dbReference type="PANTHER" id="PTHR37423:SF2">
    <property type="entry name" value="MEMBRANE-BOUND LYTIC MUREIN TRANSGLYCOSYLASE C"/>
    <property type="match status" value="1"/>
</dbReference>
<dbReference type="CDD" id="cd00254">
    <property type="entry name" value="LT-like"/>
    <property type="match status" value="1"/>
</dbReference>
<organism evidence="7 8">
    <name type="scientific">Commensalibacter melissae</name>
    <dbReference type="NCBI Taxonomy" id="2070537"/>
    <lineage>
        <taxon>Bacteria</taxon>
        <taxon>Pseudomonadati</taxon>
        <taxon>Pseudomonadota</taxon>
        <taxon>Alphaproteobacteria</taxon>
        <taxon>Acetobacterales</taxon>
        <taxon>Acetobacteraceae</taxon>
    </lineage>
</organism>
<dbReference type="EMBL" id="QGLT01000002">
    <property type="protein sequence ID" value="PXZ00856.1"/>
    <property type="molecule type" value="Genomic_DNA"/>
</dbReference>
<dbReference type="InterPro" id="IPR008258">
    <property type="entry name" value="Transglycosylase_SLT_dom_1"/>
</dbReference>
<dbReference type="InterPro" id="IPR007730">
    <property type="entry name" value="SPOR-like_dom"/>
</dbReference>
<keyword evidence="4" id="KW-1133">Transmembrane helix</keyword>
<dbReference type="GO" id="GO:0042834">
    <property type="term" value="F:peptidoglycan binding"/>
    <property type="evidence" value="ECO:0007669"/>
    <property type="project" value="InterPro"/>
</dbReference>
<dbReference type="Proteomes" id="UP000247565">
    <property type="component" value="Unassembled WGS sequence"/>
</dbReference>
<feature type="region of interest" description="Disordered" evidence="3">
    <location>
        <begin position="270"/>
        <end position="290"/>
    </location>
</feature>
<evidence type="ECO:0000259" key="6">
    <source>
        <dbReference type="Pfam" id="PF05036"/>
    </source>
</evidence>
<keyword evidence="8" id="KW-1185">Reference proteome</keyword>
<gene>
    <name evidence="7" type="ORF">DK869_03715</name>
</gene>